<evidence type="ECO:0000313" key="8">
    <source>
        <dbReference type="Proteomes" id="UP000001918"/>
    </source>
</evidence>
<evidence type="ECO:0000256" key="2">
    <source>
        <dbReference type="ARBA" id="ARBA00022475"/>
    </source>
</evidence>
<evidence type="ECO:0000256" key="4">
    <source>
        <dbReference type="ARBA" id="ARBA00022989"/>
    </source>
</evidence>
<evidence type="ECO:0000256" key="3">
    <source>
        <dbReference type="ARBA" id="ARBA00022692"/>
    </source>
</evidence>
<dbReference type="AlphaFoldDB" id="D1A601"/>
<gene>
    <name evidence="7" type="ordered locus">Tcur_2749</name>
</gene>
<reference evidence="7 8" key="1">
    <citation type="journal article" date="2011" name="Stand. Genomic Sci.">
        <title>Complete genome sequence of Thermomonospora curvata type strain (B9).</title>
        <authorList>
            <person name="Chertkov O."/>
            <person name="Sikorski J."/>
            <person name="Nolan M."/>
            <person name="Lapidus A."/>
            <person name="Lucas S."/>
            <person name="Del Rio T.G."/>
            <person name="Tice H."/>
            <person name="Cheng J.F."/>
            <person name="Goodwin L."/>
            <person name="Pitluck S."/>
            <person name="Liolios K."/>
            <person name="Ivanova N."/>
            <person name="Mavromatis K."/>
            <person name="Mikhailova N."/>
            <person name="Ovchinnikova G."/>
            <person name="Pati A."/>
            <person name="Chen A."/>
            <person name="Palaniappan K."/>
            <person name="Djao O.D."/>
            <person name="Land M."/>
            <person name="Hauser L."/>
            <person name="Chang Y.J."/>
            <person name="Jeffries C.D."/>
            <person name="Brettin T."/>
            <person name="Han C."/>
            <person name="Detter J.C."/>
            <person name="Rohde M."/>
            <person name="Goker M."/>
            <person name="Woyke T."/>
            <person name="Bristow J."/>
            <person name="Eisen J.A."/>
            <person name="Markowitz V."/>
            <person name="Hugenholtz P."/>
            <person name="Klenk H.P."/>
            <person name="Kyrpides N.C."/>
        </authorList>
    </citation>
    <scope>NUCLEOTIDE SEQUENCE [LARGE SCALE GENOMIC DNA]</scope>
    <source>
        <strain evidence="8">ATCC 19995 / DSM 43183 / JCM 3096 / KCTC 9072 / NBRC 15933 / NCIMB 10081 / Henssen B9</strain>
    </source>
</reference>
<keyword evidence="3 6" id="KW-0812">Transmembrane</keyword>
<dbReference type="GO" id="GO:0005886">
    <property type="term" value="C:plasma membrane"/>
    <property type="evidence" value="ECO:0007669"/>
    <property type="project" value="UniProtKB-SubCell"/>
</dbReference>
<dbReference type="HOGENOM" id="CLU_048072_4_0_11"/>
<dbReference type="EMBL" id="CP001738">
    <property type="protein sequence ID" value="ACY98296.1"/>
    <property type="molecule type" value="Genomic_DNA"/>
</dbReference>
<protein>
    <submittedName>
        <fullName evidence="7">Uncharacterized protein</fullName>
    </submittedName>
</protein>
<feature type="transmembrane region" description="Helical" evidence="6">
    <location>
        <begin position="240"/>
        <end position="260"/>
    </location>
</feature>
<dbReference type="PANTHER" id="PTHR40277:SF1">
    <property type="entry name" value="BLL5419 PROTEIN"/>
    <property type="match status" value="1"/>
</dbReference>
<feature type="transmembrane region" description="Helical" evidence="6">
    <location>
        <begin position="280"/>
        <end position="305"/>
    </location>
</feature>
<dbReference type="InterPro" id="IPR022791">
    <property type="entry name" value="L-PG_synthase/AglD"/>
</dbReference>
<keyword evidence="2" id="KW-1003">Cell membrane</keyword>
<dbReference type="Pfam" id="PF03706">
    <property type="entry name" value="LPG_synthase_TM"/>
    <property type="match status" value="1"/>
</dbReference>
<organism evidence="7 8">
    <name type="scientific">Thermomonospora curvata (strain ATCC 19995 / DSM 43183 / JCM 3096 / KCTC 9072 / NBRC 15933 / NCIMB 10081 / Henssen B9)</name>
    <dbReference type="NCBI Taxonomy" id="471852"/>
    <lineage>
        <taxon>Bacteria</taxon>
        <taxon>Bacillati</taxon>
        <taxon>Actinomycetota</taxon>
        <taxon>Actinomycetes</taxon>
        <taxon>Streptosporangiales</taxon>
        <taxon>Thermomonosporaceae</taxon>
        <taxon>Thermomonospora</taxon>
    </lineage>
</organism>
<sequence length="353" mass="35548">MSRHAWAWLRAAAAAAILGVLAWRLGTGAFTAGLRLIDGQAVLAALGIGLVTTALSVGRWWLVARRLGLPLPLGTAMADYYQALFLNAVLPAGVLGDAHRAVRHGRRAGDVGRGVRAVVLERAGGQVVFAVAGAAALAADPSLARAVARDLAHGLGAAAAVLILAAAVASAVAAWAWRGAIAVKLRGAFAVAVADMRTGLLSKDTWPGVLLLSAGALAGYLTLFLVAARTAGATAPVGRLIPLMLLALLGMLLPVGIGGWGPREALAAVAFGTAGLGAELGLTAAVTYGVLTFVAGLPGGLVLAARCLTRPAGRHDAPPGPPAAPPEPLVLAPRPLLAVRAAEHGQAVREQFD</sequence>
<name>D1A601_THECD</name>
<comment type="subcellular location">
    <subcellularLocation>
        <location evidence="1">Cell membrane</location>
        <topology evidence="1">Multi-pass membrane protein</topology>
    </subcellularLocation>
</comment>
<evidence type="ECO:0000256" key="1">
    <source>
        <dbReference type="ARBA" id="ARBA00004651"/>
    </source>
</evidence>
<keyword evidence="8" id="KW-1185">Reference proteome</keyword>
<dbReference type="OrthoDB" id="4803763at2"/>
<proteinExistence type="predicted"/>
<evidence type="ECO:0000313" key="7">
    <source>
        <dbReference type="EMBL" id="ACY98296.1"/>
    </source>
</evidence>
<evidence type="ECO:0000256" key="6">
    <source>
        <dbReference type="SAM" id="Phobius"/>
    </source>
</evidence>
<dbReference type="PANTHER" id="PTHR40277">
    <property type="entry name" value="BLL5419 PROTEIN"/>
    <property type="match status" value="1"/>
</dbReference>
<accession>D1A601</accession>
<dbReference type="eggNOG" id="COG0392">
    <property type="taxonomic scope" value="Bacteria"/>
</dbReference>
<feature type="transmembrane region" description="Helical" evidence="6">
    <location>
        <begin position="206"/>
        <end position="228"/>
    </location>
</feature>
<keyword evidence="4 6" id="KW-1133">Transmembrane helix</keyword>
<dbReference type="KEGG" id="tcu:Tcur_2749"/>
<evidence type="ECO:0000256" key="5">
    <source>
        <dbReference type="ARBA" id="ARBA00023136"/>
    </source>
</evidence>
<keyword evidence="5 6" id="KW-0472">Membrane</keyword>
<dbReference type="RefSeq" id="WP_012853080.1">
    <property type="nucleotide sequence ID" value="NC_013510.1"/>
</dbReference>
<feature type="transmembrane region" description="Helical" evidence="6">
    <location>
        <begin position="41"/>
        <end position="62"/>
    </location>
</feature>
<dbReference type="Proteomes" id="UP000001918">
    <property type="component" value="Chromosome"/>
</dbReference>
<feature type="transmembrane region" description="Helical" evidence="6">
    <location>
        <begin position="155"/>
        <end position="177"/>
    </location>
</feature>
<dbReference type="STRING" id="471852.Tcur_2749"/>